<evidence type="ECO:0000256" key="1">
    <source>
        <dbReference type="SAM" id="SignalP"/>
    </source>
</evidence>
<comment type="caution">
    <text evidence="2">The sequence shown here is derived from an EMBL/GenBank/DDBJ whole genome shotgun (WGS) entry which is preliminary data.</text>
</comment>
<dbReference type="Pfam" id="PF11306">
    <property type="entry name" value="DUF3108"/>
    <property type="match status" value="1"/>
</dbReference>
<feature type="chain" id="PRO_5015164308" evidence="1">
    <location>
        <begin position="35"/>
        <end position="271"/>
    </location>
</feature>
<dbReference type="Proteomes" id="UP000241229">
    <property type="component" value="Unassembled WGS sequence"/>
</dbReference>
<keyword evidence="1" id="KW-0732">Signal</keyword>
<reference evidence="2 3" key="1">
    <citation type="submission" date="2018-03" db="EMBL/GenBank/DDBJ databases">
        <title>The draft genome of Mesorhizobium sp. 6GN-30.</title>
        <authorList>
            <person name="Liu L."/>
            <person name="Li L."/>
            <person name="Wang T."/>
            <person name="Zhang X."/>
            <person name="Liang L."/>
        </authorList>
    </citation>
    <scope>NUCLEOTIDE SEQUENCE [LARGE SCALE GENOMIC DNA]</scope>
    <source>
        <strain evidence="2 3">6GN30</strain>
    </source>
</reference>
<protein>
    <submittedName>
        <fullName evidence="2">DUF3108 domain-containing protein</fullName>
    </submittedName>
</protein>
<gene>
    <name evidence="2" type="ORF">C7I84_28480</name>
</gene>
<evidence type="ECO:0000313" key="3">
    <source>
        <dbReference type="Proteomes" id="UP000241229"/>
    </source>
</evidence>
<accession>A0A2P7RJS6</accession>
<dbReference type="AlphaFoldDB" id="A0A2P7RJS6"/>
<evidence type="ECO:0000313" key="2">
    <source>
        <dbReference type="EMBL" id="PSJ50499.1"/>
    </source>
</evidence>
<name>A0A2P7RJS6_9HYPH</name>
<dbReference type="RefSeq" id="WP_106775588.1">
    <property type="nucleotide sequence ID" value="NZ_PXYK01000050.1"/>
</dbReference>
<feature type="signal peptide" evidence="1">
    <location>
        <begin position="1"/>
        <end position="34"/>
    </location>
</feature>
<dbReference type="OrthoDB" id="7630100at2"/>
<dbReference type="InterPro" id="IPR021457">
    <property type="entry name" value="DUF3108"/>
</dbReference>
<proteinExistence type="predicted"/>
<keyword evidence="3" id="KW-1185">Reference proteome</keyword>
<organism evidence="2 3">
    <name type="scientific">Kumtagia ephedrae</name>
    <dbReference type="NCBI Taxonomy" id="2116701"/>
    <lineage>
        <taxon>Bacteria</taxon>
        <taxon>Pseudomonadati</taxon>
        <taxon>Pseudomonadota</taxon>
        <taxon>Alphaproteobacteria</taxon>
        <taxon>Hyphomicrobiales</taxon>
        <taxon>Phyllobacteriaceae</taxon>
        <taxon>Kumtagia</taxon>
    </lineage>
</organism>
<dbReference type="EMBL" id="PXYK01000050">
    <property type="protein sequence ID" value="PSJ50499.1"/>
    <property type="molecule type" value="Genomic_DNA"/>
</dbReference>
<sequence>MIDGWRVAVGIAARRGQAAVALALGIAAAAPAQAEVETFKGEYTVSYLGLTIARSTFDSRFENGRFSLQGTVSSAGIADIFGRTRGTASASGTFAGERTQPAAFRMNYTEGRRKQMTALRFRGGTVVGNENVPPLKKRGSDWVPVTPAHLSGVVDPLSAGVVKAAGPGEVCGRTIRLFDGEFRLDATLHPAPNSSAVREYGDGVVTCRVTVRPVAGYRKGRAALDYLQNRSRIMIAFAPLGTTGVYAPVHATVGTQIGTVTVRARRIDQNR</sequence>